<evidence type="ECO:0000313" key="2">
    <source>
        <dbReference type="Proteomes" id="UP000724874"/>
    </source>
</evidence>
<reference evidence="1" key="1">
    <citation type="submission" date="2020-11" db="EMBL/GenBank/DDBJ databases">
        <authorList>
            <consortium name="DOE Joint Genome Institute"/>
            <person name="Ahrendt S."/>
            <person name="Riley R."/>
            <person name="Andreopoulos W."/>
            <person name="LaButti K."/>
            <person name="Pangilinan J."/>
            <person name="Ruiz-duenas F.J."/>
            <person name="Barrasa J.M."/>
            <person name="Sanchez-Garcia M."/>
            <person name="Camarero S."/>
            <person name="Miyauchi S."/>
            <person name="Serrano A."/>
            <person name="Linde D."/>
            <person name="Babiker R."/>
            <person name="Drula E."/>
            <person name="Ayuso-Fernandez I."/>
            <person name="Pacheco R."/>
            <person name="Padilla G."/>
            <person name="Ferreira P."/>
            <person name="Barriuso J."/>
            <person name="Kellner H."/>
            <person name="Castanera R."/>
            <person name="Alfaro M."/>
            <person name="Ramirez L."/>
            <person name="Pisabarro A.G."/>
            <person name="Kuo A."/>
            <person name="Tritt A."/>
            <person name="Lipzen A."/>
            <person name="He G."/>
            <person name="Yan M."/>
            <person name="Ng V."/>
            <person name="Cullen D."/>
            <person name="Martin F."/>
            <person name="Rosso M.-N."/>
            <person name="Henrissat B."/>
            <person name="Hibbett D."/>
            <person name="Martinez A.T."/>
            <person name="Grigoriev I.V."/>
        </authorList>
    </citation>
    <scope>NUCLEOTIDE SEQUENCE</scope>
    <source>
        <strain evidence="1">AH 44721</strain>
    </source>
</reference>
<accession>A0A9P5NDV4</accession>
<keyword evidence="2" id="KW-1185">Reference proteome</keyword>
<gene>
    <name evidence="1" type="ORF">CPB84DRAFT_1789225</name>
</gene>
<dbReference type="EMBL" id="JADNYJ010000108">
    <property type="protein sequence ID" value="KAF8884437.1"/>
    <property type="molecule type" value="Genomic_DNA"/>
</dbReference>
<protein>
    <submittedName>
        <fullName evidence="1">Uncharacterized protein</fullName>
    </submittedName>
</protein>
<dbReference type="OrthoDB" id="5362978at2759"/>
<sequence>MPWPAYVLEAFEAIPGGVDAPTDESLFYGPYNMLLTYLFPPTERYMISPKFKRPPEGWSIDFTTIFIVQKAFHPVFFLEIKPPGDYVHRSTRAAVDSQMRTRFFDLVDAVELPVIHGVSALGTRLCFYSYDTVNNTLTPARIPQDPELMLDVAPASRWDVDLLSEQGIARMTQVADNVKSMVAQRQW</sequence>
<evidence type="ECO:0000313" key="1">
    <source>
        <dbReference type="EMBL" id="KAF8884437.1"/>
    </source>
</evidence>
<dbReference type="AlphaFoldDB" id="A0A9P5NDV4"/>
<dbReference type="Proteomes" id="UP000724874">
    <property type="component" value="Unassembled WGS sequence"/>
</dbReference>
<name>A0A9P5NDV4_GYMJU</name>
<organism evidence="1 2">
    <name type="scientific">Gymnopilus junonius</name>
    <name type="common">Spectacular rustgill mushroom</name>
    <name type="synonym">Gymnopilus spectabilis subsp. junonius</name>
    <dbReference type="NCBI Taxonomy" id="109634"/>
    <lineage>
        <taxon>Eukaryota</taxon>
        <taxon>Fungi</taxon>
        <taxon>Dikarya</taxon>
        <taxon>Basidiomycota</taxon>
        <taxon>Agaricomycotina</taxon>
        <taxon>Agaricomycetes</taxon>
        <taxon>Agaricomycetidae</taxon>
        <taxon>Agaricales</taxon>
        <taxon>Agaricineae</taxon>
        <taxon>Hymenogastraceae</taxon>
        <taxon>Gymnopilus</taxon>
    </lineage>
</organism>
<proteinExistence type="predicted"/>
<comment type="caution">
    <text evidence="1">The sequence shown here is derived from an EMBL/GenBank/DDBJ whole genome shotgun (WGS) entry which is preliminary data.</text>
</comment>